<evidence type="ECO:0000256" key="1">
    <source>
        <dbReference type="SAM" id="MobiDB-lite"/>
    </source>
</evidence>
<comment type="caution">
    <text evidence="2">The sequence shown here is derived from an EMBL/GenBank/DDBJ whole genome shotgun (WGS) entry which is preliminary data.</text>
</comment>
<dbReference type="OrthoDB" id="427096at2759"/>
<reference evidence="2" key="1">
    <citation type="submission" date="2023-01" db="EMBL/GenBank/DDBJ databases">
        <title>Genome assembly of the deep-sea coral Lophelia pertusa.</title>
        <authorList>
            <person name="Herrera S."/>
            <person name="Cordes E."/>
        </authorList>
    </citation>
    <scope>NUCLEOTIDE SEQUENCE</scope>
    <source>
        <strain evidence="2">USNM1676648</strain>
        <tissue evidence="2">Polyp</tissue>
    </source>
</reference>
<organism evidence="2 3">
    <name type="scientific">Desmophyllum pertusum</name>
    <dbReference type="NCBI Taxonomy" id="174260"/>
    <lineage>
        <taxon>Eukaryota</taxon>
        <taxon>Metazoa</taxon>
        <taxon>Cnidaria</taxon>
        <taxon>Anthozoa</taxon>
        <taxon>Hexacorallia</taxon>
        <taxon>Scleractinia</taxon>
        <taxon>Caryophylliina</taxon>
        <taxon>Caryophylliidae</taxon>
        <taxon>Desmophyllum</taxon>
    </lineage>
</organism>
<name>A0A9X0D6W5_9CNID</name>
<proteinExistence type="predicted"/>
<accession>A0A9X0D6W5</accession>
<protein>
    <submittedName>
        <fullName evidence="2">Uncharacterized protein</fullName>
    </submittedName>
</protein>
<keyword evidence="3" id="KW-1185">Reference proteome</keyword>
<evidence type="ECO:0000313" key="3">
    <source>
        <dbReference type="Proteomes" id="UP001163046"/>
    </source>
</evidence>
<gene>
    <name evidence="2" type="ORF">OS493_001152</name>
</gene>
<evidence type="ECO:0000313" key="2">
    <source>
        <dbReference type="EMBL" id="KAJ7387808.1"/>
    </source>
</evidence>
<dbReference type="Proteomes" id="UP001163046">
    <property type="component" value="Unassembled WGS sequence"/>
</dbReference>
<feature type="region of interest" description="Disordered" evidence="1">
    <location>
        <begin position="124"/>
        <end position="145"/>
    </location>
</feature>
<dbReference type="AlphaFoldDB" id="A0A9X0D6W5"/>
<feature type="compositionally biased region" description="Low complexity" evidence="1">
    <location>
        <begin position="124"/>
        <end position="139"/>
    </location>
</feature>
<dbReference type="EMBL" id="MU825873">
    <property type="protein sequence ID" value="KAJ7387808.1"/>
    <property type="molecule type" value="Genomic_DNA"/>
</dbReference>
<sequence length="145" mass="16057">MAGEEANDCKLEIISSTFRVRTVRVADSTKLAHVSIMQGRSGQKALPAIYTLYKQKLHEKCEKGDCPVAGELTSDQSRGKETDGFVIHVKDPTGSPSVESVPWIFRQTRENPIYTPVLKDAKCPKQTCTKQTSTSSSRQRAIEKS</sequence>